<dbReference type="InterPro" id="IPR050739">
    <property type="entry name" value="MFP"/>
</dbReference>
<dbReference type="EMBL" id="JAAONZ010000004">
    <property type="protein sequence ID" value="NHO65439.1"/>
    <property type="molecule type" value="Genomic_DNA"/>
</dbReference>
<accession>A0A9E5MJP3</accession>
<evidence type="ECO:0000256" key="1">
    <source>
        <dbReference type="ARBA" id="ARBA00004196"/>
    </source>
</evidence>
<dbReference type="Gene3D" id="1.10.287.470">
    <property type="entry name" value="Helix hairpin bin"/>
    <property type="match status" value="1"/>
</dbReference>
<evidence type="ECO:0000259" key="5">
    <source>
        <dbReference type="Pfam" id="PF25963"/>
    </source>
</evidence>
<feature type="domain" description="p-hydroxybenzoic acid efflux pump subunit AaeA-like beta-barrel" evidence="5">
    <location>
        <begin position="230"/>
        <end position="318"/>
    </location>
</feature>
<reference evidence="6" key="1">
    <citation type="submission" date="2020-03" db="EMBL/GenBank/DDBJ databases">
        <authorList>
            <person name="Guo F."/>
        </authorList>
    </citation>
    <scope>NUCLEOTIDE SEQUENCE</scope>
    <source>
        <strain evidence="6">JCM 30134</strain>
    </source>
</reference>
<dbReference type="GO" id="GO:0055085">
    <property type="term" value="P:transmembrane transport"/>
    <property type="evidence" value="ECO:0007669"/>
    <property type="project" value="InterPro"/>
</dbReference>
<keyword evidence="3" id="KW-0175">Coiled coil</keyword>
<evidence type="ECO:0000256" key="2">
    <source>
        <dbReference type="ARBA" id="ARBA00009477"/>
    </source>
</evidence>
<feature type="coiled-coil region" evidence="3">
    <location>
        <begin position="74"/>
        <end position="160"/>
    </location>
</feature>
<dbReference type="SUPFAM" id="SSF111369">
    <property type="entry name" value="HlyD-like secretion proteins"/>
    <property type="match status" value="2"/>
</dbReference>
<dbReference type="AlphaFoldDB" id="A0A9E5MJP3"/>
<dbReference type="Gene3D" id="2.40.50.100">
    <property type="match status" value="1"/>
</dbReference>
<dbReference type="Pfam" id="PF25917">
    <property type="entry name" value="BSH_RND"/>
    <property type="match status" value="1"/>
</dbReference>
<dbReference type="InterPro" id="IPR058625">
    <property type="entry name" value="MdtA-like_BSH"/>
</dbReference>
<evidence type="ECO:0000313" key="6">
    <source>
        <dbReference type="EMBL" id="NHO65439.1"/>
    </source>
</evidence>
<dbReference type="GO" id="GO:0030313">
    <property type="term" value="C:cell envelope"/>
    <property type="evidence" value="ECO:0007669"/>
    <property type="project" value="UniProtKB-SubCell"/>
</dbReference>
<sequence>MLVVPVLLMAAGFAYFLSGQNYVSTDNAYVKQDMIAVGAEVGGRIVEVHVRENQPVAAGDLLFRIDPEPFELAVAEAEASLANARAKVEELEVEFATSSVDIESAEEDISYFEKEYHRQQELLKTRVSTEASVQAAEHALSEARSRLDRARAEAAKAKAALSTGGSASGVNPMILAAQVQLDKARLNLSRTEVRAPAAGIITQTGRLQVGQFLMQGLSAMNIVKADRSWVEANFKETDLENMRIGQPVTIELDTYPGVAFSGQVESIGAGTGSEFSVLPAQNANGNWVKITQRVSVRIAINDASSKLMITGLSAHVRINTRG</sequence>
<evidence type="ECO:0000259" key="4">
    <source>
        <dbReference type="Pfam" id="PF25917"/>
    </source>
</evidence>
<comment type="similarity">
    <text evidence="2">Belongs to the membrane fusion protein (MFP) (TC 8.A.1) family.</text>
</comment>
<dbReference type="Proteomes" id="UP000787472">
    <property type="component" value="Unassembled WGS sequence"/>
</dbReference>
<dbReference type="Pfam" id="PF25963">
    <property type="entry name" value="Beta-barrel_AAEA"/>
    <property type="match status" value="1"/>
</dbReference>
<evidence type="ECO:0000313" key="7">
    <source>
        <dbReference type="Proteomes" id="UP000787472"/>
    </source>
</evidence>
<keyword evidence="7" id="KW-1185">Reference proteome</keyword>
<proteinExistence type="inferred from homology"/>
<dbReference type="InterPro" id="IPR058634">
    <property type="entry name" value="AaeA-lik-b-barrel"/>
</dbReference>
<gene>
    <name evidence="6" type="ORF">G8770_07795</name>
</gene>
<comment type="subcellular location">
    <subcellularLocation>
        <location evidence="1">Cell envelope</location>
    </subcellularLocation>
</comment>
<comment type="caution">
    <text evidence="6">The sequence shown here is derived from an EMBL/GenBank/DDBJ whole genome shotgun (WGS) entry which is preliminary data.</text>
</comment>
<protein>
    <submittedName>
        <fullName evidence="6">HlyD family secretion protein</fullName>
    </submittedName>
</protein>
<name>A0A9E5MJP3_9GAMM</name>
<dbReference type="PANTHER" id="PTHR30386">
    <property type="entry name" value="MEMBRANE FUSION SUBUNIT OF EMRAB-TOLC MULTIDRUG EFFLUX PUMP"/>
    <property type="match status" value="1"/>
</dbReference>
<evidence type="ECO:0000256" key="3">
    <source>
        <dbReference type="SAM" id="Coils"/>
    </source>
</evidence>
<dbReference type="Gene3D" id="2.40.30.170">
    <property type="match status" value="1"/>
</dbReference>
<organism evidence="6 7">
    <name type="scientific">Pseudomaricurvus hydrocarbonicus</name>
    <dbReference type="NCBI Taxonomy" id="1470433"/>
    <lineage>
        <taxon>Bacteria</taxon>
        <taxon>Pseudomonadati</taxon>
        <taxon>Pseudomonadota</taxon>
        <taxon>Gammaproteobacteria</taxon>
        <taxon>Cellvibrionales</taxon>
        <taxon>Cellvibrionaceae</taxon>
        <taxon>Pseudomaricurvus</taxon>
    </lineage>
</organism>
<feature type="domain" description="Multidrug resistance protein MdtA-like barrel-sandwich hybrid" evidence="4">
    <location>
        <begin position="35"/>
        <end position="223"/>
    </location>
</feature>
<dbReference type="PANTHER" id="PTHR30386:SF19">
    <property type="entry name" value="MULTIDRUG EXPORT PROTEIN EMRA-RELATED"/>
    <property type="match status" value="1"/>
</dbReference>